<evidence type="ECO:0000313" key="3">
    <source>
        <dbReference type="Proteomes" id="UP001303601"/>
    </source>
</evidence>
<sequence>MLEKHTLNEVANIIKNNDKKITVLYAFNGTGKTRLSMEFKNIVNENNTDESIKHVLYYNAFTEDLFSWDNDLENDTDRKLKFVANTYFIGLLKDLGKYNDIKNKFASFSSTKIEPNFNINANEITFSIPELKKNSDNRDNENINIKISKGEESVFIWTLFYVLIENVIDQLNLDPNDRSTHIFDEIQYIFIDDPVSSLDDNNLIKMALHLAQIIKNSKSELKFIITTHHALFFNLLFNEFNRYNKNNGKNSQFSFLRKNSLDEFTLSKLNNDTPFSYHLFIRELIKNAIKEDEVKRYHFMLFRNLLEKTALFLGYSNWQDLFSGENKEIYAKYVNIFSHNRISDSENNELSKEYQNMLKQLFEKFDKEYKWKSTLEENKNV</sequence>
<evidence type="ECO:0000313" key="2">
    <source>
        <dbReference type="EMBL" id="WPB53969.1"/>
    </source>
</evidence>
<feature type="domain" description="Protein CR006 P-loop" evidence="1">
    <location>
        <begin position="138"/>
        <end position="363"/>
    </location>
</feature>
<evidence type="ECO:0000259" key="1">
    <source>
        <dbReference type="Pfam" id="PF13166"/>
    </source>
</evidence>
<organism evidence="2 3">
    <name type="scientific">Metamycoplasma equirhinis</name>
    <dbReference type="NCBI Taxonomy" id="92402"/>
    <lineage>
        <taxon>Bacteria</taxon>
        <taxon>Bacillati</taxon>
        <taxon>Mycoplasmatota</taxon>
        <taxon>Mycoplasmoidales</taxon>
        <taxon>Metamycoplasmataceae</taxon>
        <taxon>Metamycoplasma</taxon>
    </lineage>
</organism>
<dbReference type="Gene3D" id="3.40.50.300">
    <property type="entry name" value="P-loop containing nucleotide triphosphate hydrolases"/>
    <property type="match status" value="1"/>
</dbReference>
<protein>
    <submittedName>
        <fullName evidence="2">AAA family ATPase</fullName>
    </submittedName>
</protein>
<dbReference type="InterPro" id="IPR026866">
    <property type="entry name" value="CR006_AAA"/>
</dbReference>
<dbReference type="Pfam" id="PF13166">
    <property type="entry name" value="AAA_13"/>
    <property type="match status" value="1"/>
</dbReference>
<dbReference type="RefSeq" id="WP_140031265.1">
    <property type="nucleotide sequence ID" value="NZ_CP137845.1"/>
</dbReference>
<dbReference type="SUPFAM" id="SSF52540">
    <property type="entry name" value="P-loop containing nucleoside triphosphate hydrolases"/>
    <property type="match status" value="1"/>
</dbReference>
<dbReference type="Proteomes" id="UP001303601">
    <property type="component" value="Chromosome"/>
</dbReference>
<keyword evidence="3" id="KW-1185">Reference proteome</keyword>
<dbReference type="EMBL" id="CP137845">
    <property type="protein sequence ID" value="WPB53969.1"/>
    <property type="molecule type" value="Genomic_DNA"/>
</dbReference>
<gene>
    <name evidence="2" type="ORF">R9B83_00105</name>
</gene>
<dbReference type="GeneID" id="94493266"/>
<proteinExistence type="predicted"/>
<dbReference type="InterPro" id="IPR027417">
    <property type="entry name" value="P-loop_NTPase"/>
</dbReference>
<accession>A0ABZ0PBL7</accession>
<name>A0ABZ0PBL7_9BACT</name>
<reference evidence="2" key="1">
    <citation type="submission" date="2023-11" db="EMBL/GenBank/DDBJ databases">
        <title>Completed genome sequence of Mycoplasma equirhinis type strain M432/72.</title>
        <authorList>
            <person name="Spergser J."/>
        </authorList>
    </citation>
    <scope>NUCLEOTIDE SEQUENCE [LARGE SCALE GENOMIC DNA]</scope>
    <source>
        <strain evidence="2">M432/72</strain>
    </source>
</reference>